<organism evidence="16 17">
    <name type="scientific">Granulibacter bethesdensis</name>
    <dbReference type="NCBI Taxonomy" id="364410"/>
    <lineage>
        <taxon>Bacteria</taxon>
        <taxon>Pseudomonadati</taxon>
        <taxon>Pseudomonadota</taxon>
        <taxon>Alphaproteobacteria</taxon>
        <taxon>Acetobacterales</taxon>
        <taxon>Acetobacteraceae</taxon>
        <taxon>Granulibacter</taxon>
    </lineage>
</organism>
<keyword evidence="12" id="KW-0472">Membrane</keyword>
<dbReference type="PANTHER" id="PTHR48109">
    <property type="entry name" value="DIHYDROOROTATE DEHYDROGENASE (QUINONE), MITOCHONDRIAL-RELATED"/>
    <property type="match status" value="1"/>
</dbReference>
<comment type="pathway">
    <text evidence="4">Pyrimidine metabolism; UMP biosynthesis via de novo pathway; orotate from (S)-dihydroorotate (quinone route): step 1/1.</text>
</comment>
<dbReference type="NCBIfam" id="TIGR01036">
    <property type="entry name" value="pyrD_sub2"/>
    <property type="match status" value="1"/>
</dbReference>
<proteinExistence type="inferred from homology"/>
<dbReference type="GO" id="GO:0106430">
    <property type="term" value="F:dihydroorotate dehydrogenase (quinone) activity"/>
    <property type="evidence" value="ECO:0007669"/>
    <property type="project" value="UniProtKB-EC"/>
</dbReference>
<dbReference type="CDD" id="cd04738">
    <property type="entry name" value="DHOD_2_like"/>
    <property type="match status" value="1"/>
</dbReference>
<accession>A0AAC9KB77</accession>
<feature type="domain" description="Dihydroorotate dehydrogenase catalytic" evidence="15">
    <location>
        <begin position="46"/>
        <end position="337"/>
    </location>
</feature>
<dbReference type="InterPro" id="IPR001295">
    <property type="entry name" value="Dihydroorotate_DH_CS"/>
</dbReference>
<dbReference type="InterPro" id="IPR013785">
    <property type="entry name" value="Aldolase_TIM"/>
</dbReference>
<dbReference type="EMBL" id="CP018191">
    <property type="protein sequence ID" value="APH55197.1"/>
    <property type="molecule type" value="Genomic_DNA"/>
</dbReference>
<evidence type="ECO:0000256" key="6">
    <source>
        <dbReference type="ARBA" id="ARBA00012791"/>
    </source>
</evidence>
<dbReference type="PROSITE" id="PS00911">
    <property type="entry name" value="DHODEHASE_1"/>
    <property type="match status" value="1"/>
</dbReference>
<evidence type="ECO:0000256" key="11">
    <source>
        <dbReference type="ARBA" id="ARBA00023002"/>
    </source>
</evidence>
<evidence type="ECO:0000256" key="7">
    <source>
        <dbReference type="ARBA" id="ARBA00018366"/>
    </source>
</evidence>
<gene>
    <name evidence="16" type="ORF">GbCGDNIH9_1881</name>
</gene>
<evidence type="ECO:0000256" key="12">
    <source>
        <dbReference type="ARBA" id="ARBA00023136"/>
    </source>
</evidence>
<evidence type="ECO:0000256" key="2">
    <source>
        <dbReference type="ARBA" id="ARBA00003125"/>
    </source>
</evidence>
<dbReference type="Gene3D" id="3.20.20.70">
    <property type="entry name" value="Aldolase class I"/>
    <property type="match status" value="1"/>
</dbReference>
<comment type="subcellular location">
    <subcellularLocation>
        <location evidence="3">Membrane</location>
    </subcellularLocation>
</comment>
<dbReference type="GO" id="GO:0009220">
    <property type="term" value="P:pyrimidine ribonucleotide biosynthetic process"/>
    <property type="evidence" value="ECO:0007669"/>
    <property type="project" value="UniProtKB-UniRule"/>
</dbReference>
<dbReference type="PANTHER" id="PTHR48109:SF4">
    <property type="entry name" value="DIHYDROOROTATE DEHYDROGENASE (QUINONE), MITOCHONDRIAL"/>
    <property type="match status" value="1"/>
</dbReference>
<comment type="function">
    <text evidence="2">Catalyzes the conversion of dihydroorotate to orotate with quinone as electron acceptor.</text>
</comment>
<name>A0AAC9KB77_9PROT</name>
<evidence type="ECO:0000256" key="1">
    <source>
        <dbReference type="ARBA" id="ARBA00001917"/>
    </source>
</evidence>
<keyword evidence="8" id="KW-0285">Flavoprotein</keyword>
<dbReference type="RefSeq" id="WP_072573031.1">
    <property type="nucleotide sequence ID" value="NZ_CP018191.1"/>
</dbReference>
<comment type="similarity">
    <text evidence="5">Belongs to the dihydroorotate dehydrogenase family. Type 2 subfamily.</text>
</comment>
<dbReference type="InterPro" id="IPR050074">
    <property type="entry name" value="DHO_dehydrogenase"/>
</dbReference>
<dbReference type="Pfam" id="PF01180">
    <property type="entry name" value="DHO_dh"/>
    <property type="match status" value="1"/>
</dbReference>
<reference evidence="17" key="1">
    <citation type="submission" date="2016-11" db="EMBL/GenBank/DDBJ databases">
        <title>Comparative genomic and phenotypic analysis of Granulibacter bethesdensis clinical isolates from patients with chronic granulomatous disease.</title>
        <authorList>
            <person name="Zarember K.A."/>
            <person name="Porcella S.F."/>
            <person name="Chu J."/>
            <person name="Ding L."/>
            <person name="Dahlstrom E."/>
            <person name="Barbian K."/>
            <person name="Martens C."/>
            <person name="Sykora L."/>
            <person name="Kramer S."/>
            <person name="Pettinato A.M."/>
            <person name="Hong H."/>
            <person name="Wald G."/>
            <person name="Berg L.J."/>
            <person name="Rogge L.S."/>
            <person name="Greenberg D.E."/>
            <person name="Falcone E.L."/>
            <person name="Neves J.F."/>
            <person name="Simoes M.J."/>
            <person name="Casal M."/>
            <person name="Rodriguez-Lopez F.C."/>
            <person name="Zelazny A."/>
            <person name="Gallin J.I."/>
            <person name="Holland S.M."/>
        </authorList>
    </citation>
    <scope>NUCLEOTIDE SEQUENCE [LARGE SCALE GENOMIC DNA]</scope>
    <source>
        <strain evidence="17">NIH9.1</strain>
    </source>
</reference>
<keyword evidence="10" id="KW-0665">Pyrimidine biosynthesis</keyword>
<keyword evidence="9" id="KW-0288">FMN</keyword>
<evidence type="ECO:0000256" key="8">
    <source>
        <dbReference type="ARBA" id="ARBA00022630"/>
    </source>
</evidence>
<evidence type="ECO:0000256" key="13">
    <source>
        <dbReference type="ARBA" id="ARBA00048639"/>
    </source>
</evidence>
<dbReference type="GO" id="GO:0005737">
    <property type="term" value="C:cytoplasm"/>
    <property type="evidence" value="ECO:0007669"/>
    <property type="project" value="InterPro"/>
</dbReference>
<dbReference type="GO" id="GO:0016020">
    <property type="term" value="C:membrane"/>
    <property type="evidence" value="ECO:0007669"/>
    <property type="project" value="UniProtKB-SubCell"/>
</dbReference>
<evidence type="ECO:0000256" key="10">
    <source>
        <dbReference type="ARBA" id="ARBA00022975"/>
    </source>
</evidence>
<dbReference type="GO" id="GO:0006207">
    <property type="term" value="P:'de novo' pyrimidine nucleobase biosynthetic process"/>
    <property type="evidence" value="ECO:0007669"/>
    <property type="project" value="UniProtKB-UniRule"/>
</dbReference>
<dbReference type="AlphaFoldDB" id="A0AAC9KB77"/>
<comment type="cofactor">
    <cofactor evidence="1">
        <name>FMN</name>
        <dbReference type="ChEBI" id="CHEBI:58210"/>
    </cofactor>
</comment>
<dbReference type="NCBIfam" id="NF003645">
    <property type="entry name" value="PRK05286.1-2"/>
    <property type="match status" value="1"/>
</dbReference>
<evidence type="ECO:0000256" key="14">
    <source>
        <dbReference type="NCBIfam" id="TIGR01036"/>
    </source>
</evidence>
<dbReference type="EC" id="1.3.5.2" evidence="6 14"/>
<sequence length="358" mass="37751">MLTDLLRQAGFAALRRMDAEHAHEWGLSALSLGLAGRQSMPDDPRLAVSAFGQRFAHPLGLAAGFDKNARAVLPLLRLGFAWVEAGTVTPRPQSGNPRPRLFRLREDQAVINRMGFNNDGIAVFLDRLKRLKHHPAPIGANIGINKEGAKPETDYADLVAAVAPYADTITINISSPNTPGLRDLQGEEKLAAILASIARAVPQRPPLLVKIAPDLADEGLEGVVRCCIAAGVDGLIISNTTIARPAGLRSPHAGEAGGLSGRPLLAASTRMLGRAALLSEQLAPGRLTLVGCGGVASGADLLAKIEHGATMVQLYSAFALQGPSLLPRILKETQALLEERGYQDIAAARGAALRSMTL</sequence>
<evidence type="ECO:0000313" key="16">
    <source>
        <dbReference type="EMBL" id="APH55197.1"/>
    </source>
</evidence>
<evidence type="ECO:0000256" key="9">
    <source>
        <dbReference type="ARBA" id="ARBA00022643"/>
    </source>
</evidence>
<evidence type="ECO:0000256" key="3">
    <source>
        <dbReference type="ARBA" id="ARBA00004370"/>
    </source>
</evidence>
<evidence type="ECO:0000313" key="17">
    <source>
        <dbReference type="Proteomes" id="UP000182373"/>
    </source>
</evidence>
<keyword evidence="11 16" id="KW-0560">Oxidoreductase</keyword>
<dbReference type="SUPFAM" id="SSF51395">
    <property type="entry name" value="FMN-linked oxidoreductases"/>
    <property type="match status" value="1"/>
</dbReference>
<protein>
    <recommendedName>
        <fullName evidence="7 14">Dihydroorotate dehydrogenase (quinone)</fullName>
        <ecNumber evidence="6 14">1.3.5.2</ecNumber>
    </recommendedName>
</protein>
<dbReference type="NCBIfam" id="NF003652">
    <property type="entry name" value="PRK05286.2-5"/>
    <property type="match status" value="1"/>
</dbReference>
<evidence type="ECO:0000256" key="4">
    <source>
        <dbReference type="ARBA" id="ARBA00005161"/>
    </source>
</evidence>
<evidence type="ECO:0000259" key="15">
    <source>
        <dbReference type="Pfam" id="PF01180"/>
    </source>
</evidence>
<comment type="catalytic activity">
    <reaction evidence="13">
        <text>(S)-dihydroorotate + a quinone = orotate + a quinol</text>
        <dbReference type="Rhea" id="RHEA:30187"/>
        <dbReference type="ChEBI" id="CHEBI:24646"/>
        <dbReference type="ChEBI" id="CHEBI:30839"/>
        <dbReference type="ChEBI" id="CHEBI:30864"/>
        <dbReference type="ChEBI" id="CHEBI:132124"/>
        <dbReference type="EC" id="1.3.5.2"/>
    </reaction>
</comment>
<dbReference type="InterPro" id="IPR005719">
    <property type="entry name" value="Dihydroorotate_DH_2"/>
</dbReference>
<evidence type="ECO:0000256" key="5">
    <source>
        <dbReference type="ARBA" id="ARBA00005359"/>
    </source>
</evidence>
<dbReference type="Proteomes" id="UP000182373">
    <property type="component" value="Chromosome"/>
</dbReference>
<dbReference type="InterPro" id="IPR005720">
    <property type="entry name" value="Dihydroorotate_DH_cat"/>
</dbReference>